<dbReference type="InterPro" id="IPR002692">
    <property type="entry name" value="S45"/>
</dbReference>
<evidence type="ECO:0000313" key="8">
    <source>
        <dbReference type="EMBL" id="KAA2239324.1"/>
    </source>
</evidence>
<organism evidence="8 9">
    <name type="scientific">Chitinophaga agrisoli</name>
    <dbReference type="NCBI Taxonomy" id="2607653"/>
    <lineage>
        <taxon>Bacteria</taxon>
        <taxon>Pseudomonadati</taxon>
        <taxon>Bacteroidota</taxon>
        <taxon>Chitinophagia</taxon>
        <taxon>Chitinophagales</taxon>
        <taxon>Chitinophagaceae</taxon>
        <taxon>Chitinophaga</taxon>
    </lineage>
</organism>
<feature type="binding site" evidence="6">
    <location>
        <position position="251"/>
    </location>
    <ligand>
        <name>Ca(2+)</name>
        <dbReference type="ChEBI" id="CHEBI:29108"/>
    </ligand>
</feature>
<dbReference type="PANTHER" id="PTHR34218">
    <property type="entry name" value="PEPTIDASE S45 PENICILLIN AMIDASE"/>
    <property type="match status" value="1"/>
</dbReference>
<dbReference type="PROSITE" id="PS51257">
    <property type="entry name" value="PROKAR_LIPOPROTEIN"/>
    <property type="match status" value="1"/>
</dbReference>
<dbReference type="RefSeq" id="WP_149840503.1">
    <property type="nucleotide sequence ID" value="NZ_VUOC01000004.1"/>
</dbReference>
<reference evidence="8 9" key="2">
    <citation type="submission" date="2019-09" db="EMBL/GenBank/DDBJ databases">
        <authorList>
            <person name="Jin C."/>
        </authorList>
    </citation>
    <scope>NUCLEOTIDE SEQUENCE [LARGE SCALE GENOMIC DNA]</scope>
    <source>
        <strain evidence="8 9">BN140078</strain>
    </source>
</reference>
<evidence type="ECO:0000256" key="7">
    <source>
        <dbReference type="SAM" id="SignalP"/>
    </source>
</evidence>
<dbReference type="SUPFAM" id="SSF56235">
    <property type="entry name" value="N-terminal nucleophile aminohydrolases (Ntn hydrolases)"/>
    <property type="match status" value="1"/>
</dbReference>
<keyword evidence="6" id="KW-0106">Calcium</keyword>
<dbReference type="GO" id="GO:0016811">
    <property type="term" value="F:hydrolase activity, acting on carbon-nitrogen (but not peptide) bonds, in linear amides"/>
    <property type="evidence" value="ECO:0007669"/>
    <property type="project" value="InterPro"/>
</dbReference>
<evidence type="ECO:0000256" key="4">
    <source>
        <dbReference type="ARBA" id="ARBA00023145"/>
    </source>
</evidence>
<evidence type="ECO:0000313" key="9">
    <source>
        <dbReference type="Proteomes" id="UP000324611"/>
    </source>
</evidence>
<evidence type="ECO:0000256" key="5">
    <source>
        <dbReference type="PIRSR" id="PIRSR001227-1"/>
    </source>
</evidence>
<dbReference type="Gene3D" id="1.10.1400.10">
    <property type="match status" value="1"/>
</dbReference>
<dbReference type="PANTHER" id="PTHR34218:SF3">
    <property type="entry name" value="ACYL-HOMOSERINE LACTONE ACYLASE PVDQ"/>
    <property type="match status" value="1"/>
</dbReference>
<protein>
    <submittedName>
        <fullName evidence="8">Acylase</fullName>
    </submittedName>
</protein>
<reference evidence="8 9" key="1">
    <citation type="submission" date="2019-09" db="EMBL/GenBank/DDBJ databases">
        <title>Chitinophaga ginsengihumi sp. nov., isolated from soil of ginseng rhizosphere.</title>
        <authorList>
            <person name="Lee J."/>
        </authorList>
    </citation>
    <scope>NUCLEOTIDE SEQUENCE [LARGE SCALE GENOMIC DNA]</scope>
    <source>
        <strain evidence="8 9">BN140078</strain>
    </source>
</reference>
<dbReference type="InterPro" id="IPR029055">
    <property type="entry name" value="Ntn_hydrolases_N"/>
</dbReference>
<dbReference type="InterPro" id="IPR014395">
    <property type="entry name" value="Pen/GL7ACA/AHL_acylase"/>
</dbReference>
<dbReference type="InterPro" id="IPR043146">
    <property type="entry name" value="Penicillin_amidase_N_B-knob"/>
</dbReference>
<evidence type="ECO:0000256" key="2">
    <source>
        <dbReference type="ARBA" id="ARBA00022729"/>
    </source>
</evidence>
<dbReference type="Gene3D" id="1.10.439.10">
    <property type="entry name" value="Penicillin Amidohydrolase, domain 1"/>
    <property type="match status" value="1"/>
</dbReference>
<feature type="signal peptide" evidence="7">
    <location>
        <begin position="1"/>
        <end position="22"/>
    </location>
</feature>
<dbReference type="Pfam" id="PF01804">
    <property type="entry name" value="Penicil_amidase"/>
    <property type="match status" value="1"/>
</dbReference>
<accession>A0A5B2VKJ1</accession>
<evidence type="ECO:0000256" key="3">
    <source>
        <dbReference type="ARBA" id="ARBA00022801"/>
    </source>
</evidence>
<comment type="cofactor">
    <cofactor evidence="6">
        <name>Ca(2+)</name>
        <dbReference type="ChEBI" id="CHEBI:29108"/>
    </cofactor>
    <text evidence="6">Binds 1 Ca(2+) ion per dimer.</text>
</comment>
<feature type="chain" id="PRO_5023085767" evidence="7">
    <location>
        <begin position="23"/>
        <end position="686"/>
    </location>
</feature>
<keyword evidence="4" id="KW-0865">Zymogen</keyword>
<keyword evidence="3" id="KW-0378">Hydrolase</keyword>
<keyword evidence="2 7" id="KW-0732">Signal</keyword>
<dbReference type="PIRSF" id="PIRSF001227">
    <property type="entry name" value="Pen_acylase"/>
    <property type="match status" value="1"/>
</dbReference>
<name>A0A5B2VKJ1_9BACT</name>
<comment type="caution">
    <text evidence="8">The sequence shown here is derived from an EMBL/GenBank/DDBJ whole genome shotgun (WGS) entry which is preliminary data.</text>
</comment>
<evidence type="ECO:0000256" key="6">
    <source>
        <dbReference type="PIRSR" id="PIRSR001227-2"/>
    </source>
</evidence>
<dbReference type="Gene3D" id="3.60.20.10">
    <property type="entry name" value="Glutamine Phosphoribosylpyrophosphate, subunit 1, domain 1"/>
    <property type="match status" value="1"/>
</dbReference>
<gene>
    <name evidence="8" type="ORF">F0L74_24270</name>
</gene>
<feature type="binding site" evidence="6">
    <location>
        <position position="248"/>
    </location>
    <ligand>
        <name>Ca(2+)</name>
        <dbReference type="ChEBI" id="CHEBI:29108"/>
    </ligand>
</feature>
<keyword evidence="9" id="KW-1185">Reference proteome</keyword>
<dbReference type="InterPro" id="IPR043147">
    <property type="entry name" value="Penicillin_amidase_A-knob"/>
</dbReference>
<evidence type="ECO:0000256" key="1">
    <source>
        <dbReference type="ARBA" id="ARBA00006586"/>
    </source>
</evidence>
<dbReference type="GO" id="GO:0017000">
    <property type="term" value="P:antibiotic biosynthetic process"/>
    <property type="evidence" value="ECO:0007669"/>
    <property type="project" value="InterPro"/>
</dbReference>
<dbReference type="CDD" id="cd01936">
    <property type="entry name" value="Ntn_CA"/>
    <property type="match status" value="1"/>
</dbReference>
<sequence length="686" mass="77206">MFSCKQWILPLLLIMGACTASAQSPKTEILWDTYGVPHVYGKTDADMYYGMGWAQMHNHANLVLQLYGQARGRAAEYWGARHLFFDQIIHLLEIPALAETQYAQQPAAFKSCLDAFVSGVNAYAKAHPEAIGPEFKQILPVTGPDIMAHALRVLYIQFLAIDDIDLALEPPKQRGSNAYAIGPSRSADGNAMLLANPHLPWVDLYLFFEAHLNAPDYNAYGVTLIGMPTLAIAFNEHLGWTHTVNTIDGADVYTLKQSGKDHYLLDGVSTPYTIRPVKLKVKQENGTLKEETVPLQYSKQGPVMGPDSVHRYAVRIAGMHDRPQMIYQWHQMGAAKNWAEFEAALKMMQLPMFNVLYADDARNIAYLFAGNVPVRKEGDWDFWQHKVDGSQSKYIWQQTHPYEDLPKLLNPATGFLQNANDPPWTNTYPAILDPAKFPPYMASRRMLLRPQRAVHMIANDSSITFDELVAYKYSTRMEAADRFLDELLAAVAQYPDTLATRAAAVLQQWDRTADADSKGAMLFTRWFDKLGWNNYRTPWAPDQPYTTPAGLKDPAGAVKLLAAAASELQKQYGRIDIPWGEIHRFVIKDKNYPANGGSGSYGIFRVIDYNKGKDNKYTAEGGDSYVAVVDFSKPLKAQVLLSYGNASQPGNKHVGDQLELLSQKKMRTPWLHREEIMQHLEERETP</sequence>
<dbReference type="GO" id="GO:0046872">
    <property type="term" value="F:metal ion binding"/>
    <property type="evidence" value="ECO:0007669"/>
    <property type="project" value="UniProtKB-KW"/>
</dbReference>
<dbReference type="InterPro" id="IPR023343">
    <property type="entry name" value="Penicillin_amidase_dom1"/>
</dbReference>
<keyword evidence="6" id="KW-0479">Metal-binding</keyword>
<dbReference type="EMBL" id="VUOC01000004">
    <property type="protein sequence ID" value="KAA2239324.1"/>
    <property type="molecule type" value="Genomic_DNA"/>
</dbReference>
<proteinExistence type="inferred from homology"/>
<dbReference type="Proteomes" id="UP000324611">
    <property type="component" value="Unassembled WGS sequence"/>
</dbReference>
<feature type="active site" description="Nucleophile" evidence="5">
    <location>
        <position position="176"/>
    </location>
</feature>
<dbReference type="AlphaFoldDB" id="A0A5B2VKJ1"/>
<comment type="similarity">
    <text evidence="1">Belongs to the peptidase S45 family.</text>
</comment>
<dbReference type="Gene3D" id="2.30.120.10">
    <property type="match status" value="1"/>
</dbReference>